<evidence type="ECO:0000256" key="5">
    <source>
        <dbReference type="ARBA" id="ARBA00023237"/>
    </source>
</evidence>
<dbReference type="PROSITE" id="PS51257">
    <property type="entry name" value="PROKAR_LIPOPROTEIN"/>
    <property type="match status" value="1"/>
</dbReference>
<evidence type="ECO:0000256" key="7">
    <source>
        <dbReference type="SAM" id="MobiDB-lite"/>
    </source>
</evidence>
<keyword evidence="5" id="KW-0998">Cell outer membrane</keyword>
<dbReference type="AlphaFoldDB" id="A0A7W8DWN3"/>
<evidence type="ECO:0000256" key="1">
    <source>
        <dbReference type="ARBA" id="ARBA00004459"/>
    </source>
</evidence>
<dbReference type="RefSeq" id="WP_184252963.1">
    <property type="nucleotide sequence ID" value="NZ_JACHIH010000001.1"/>
</dbReference>
<dbReference type="EMBL" id="JACHIH010000001">
    <property type="protein sequence ID" value="MBB5045289.1"/>
    <property type="molecule type" value="Genomic_DNA"/>
</dbReference>
<keyword evidence="2" id="KW-0732">Signal</keyword>
<feature type="compositionally biased region" description="Polar residues" evidence="7">
    <location>
        <begin position="50"/>
        <end position="59"/>
    </location>
</feature>
<feature type="region of interest" description="Disordered" evidence="7">
    <location>
        <begin position="32"/>
        <end position="85"/>
    </location>
</feature>
<dbReference type="GO" id="GO:0009279">
    <property type="term" value="C:cell outer membrane"/>
    <property type="evidence" value="ECO:0007669"/>
    <property type="project" value="UniProtKB-SubCell"/>
</dbReference>
<keyword evidence="3" id="KW-0472">Membrane</keyword>
<evidence type="ECO:0000256" key="3">
    <source>
        <dbReference type="ARBA" id="ARBA00023136"/>
    </source>
</evidence>
<protein>
    <submittedName>
        <fullName evidence="8">Putative small lipoprotein YifL</fullName>
    </submittedName>
</protein>
<evidence type="ECO:0000256" key="4">
    <source>
        <dbReference type="ARBA" id="ARBA00023139"/>
    </source>
</evidence>
<accession>A0A7W8DWN3</accession>
<dbReference type="Pfam" id="PF13627">
    <property type="entry name" value="LptM_cons"/>
    <property type="match status" value="1"/>
</dbReference>
<gene>
    <name evidence="8" type="ORF">HNR60_000018</name>
</gene>
<keyword evidence="6 8" id="KW-0449">Lipoprotein</keyword>
<evidence type="ECO:0000256" key="2">
    <source>
        <dbReference type="ARBA" id="ARBA00022729"/>
    </source>
</evidence>
<feature type="compositionally biased region" description="Low complexity" evidence="7">
    <location>
        <begin position="60"/>
        <end position="70"/>
    </location>
</feature>
<keyword evidence="9" id="KW-1185">Reference proteome</keyword>
<sequence length="85" mass="8791">MNRSIRPTWAVLALTLAALTLAGCGRKSGLDLPPGASAQVLPTEPLDNNPAAQSGLFDQSPSSSAPPVASKGRKKPFILDPLLND</sequence>
<evidence type="ECO:0000313" key="9">
    <source>
        <dbReference type="Proteomes" id="UP000542353"/>
    </source>
</evidence>
<evidence type="ECO:0000313" key="8">
    <source>
        <dbReference type="EMBL" id="MBB5045289.1"/>
    </source>
</evidence>
<organism evidence="8 9">
    <name type="scientific">Rhodopseudomonas rhenobacensis</name>
    <dbReference type="NCBI Taxonomy" id="87461"/>
    <lineage>
        <taxon>Bacteria</taxon>
        <taxon>Pseudomonadati</taxon>
        <taxon>Pseudomonadota</taxon>
        <taxon>Alphaproteobacteria</taxon>
        <taxon>Hyphomicrobiales</taxon>
        <taxon>Nitrobacteraceae</taxon>
        <taxon>Rhodopseudomonas</taxon>
    </lineage>
</organism>
<comment type="subcellular location">
    <subcellularLocation>
        <location evidence="1">Cell outer membrane</location>
        <topology evidence="1">Lipid-anchor</topology>
    </subcellularLocation>
</comment>
<proteinExistence type="predicted"/>
<keyword evidence="4" id="KW-0564">Palmitate</keyword>
<dbReference type="InterPro" id="IPR032831">
    <property type="entry name" value="LptM_cons"/>
</dbReference>
<dbReference type="Proteomes" id="UP000542353">
    <property type="component" value="Unassembled WGS sequence"/>
</dbReference>
<reference evidence="8 9" key="1">
    <citation type="submission" date="2020-08" db="EMBL/GenBank/DDBJ databases">
        <title>Genomic Encyclopedia of Type Strains, Phase IV (KMG-IV): sequencing the most valuable type-strain genomes for metagenomic binning, comparative biology and taxonomic classification.</title>
        <authorList>
            <person name="Goeker M."/>
        </authorList>
    </citation>
    <scope>NUCLEOTIDE SEQUENCE [LARGE SCALE GENOMIC DNA]</scope>
    <source>
        <strain evidence="8 9">DSM 12706</strain>
    </source>
</reference>
<name>A0A7W8DWN3_9BRAD</name>
<dbReference type="NCBIfam" id="NF047847">
    <property type="entry name" value="SS_mature_LptM"/>
    <property type="match status" value="1"/>
</dbReference>
<comment type="caution">
    <text evidence="8">The sequence shown here is derived from an EMBL/GenBank/DDBJ whole genome shotgun (WGS) entry which is preliminary data.</text>
</comment>
<evidence type="ECO:0000256" key="6">
    <source>
        <dbReference type="ARBA" id="ARBA00023288"/>
    </source>
</evidence>